<dbReference type="AlphaFoldDB" id="A0A0C4Y3I7"/>
<dbReference type="GO" id="GO:0008233">
    <property type="term" value="F:peptidase activity"/>
    <property type="evidence" value="ECO:0007669"/>
    <property type="project" value="UniProtKB-KW"/>
</dbReference>
<keyword evidence="3" id="KW-0378">Hydrolase</keyword>
<protein>
    <submittedName>
        <fullName evidence="3">Putative activity regulator of membrane protease YbbK</fullName>
    </submittedName>
</protein>
<dbReference type="KEGG" id="cbw:RR42_m2385"/>
<evidence type="ECO:0000259" key="2">
    <source>
        <dbReference type="Pfam" id="PF01957"/>
    </source>
</evidence>
<reference evidence="3 4" key="1">
    <citation type="journal article" date="2015" name="Genome Announc.">
        <title>Complete Genome Sequence of Cupriavidus basilensis 4G11, Isolated from the Oak Ridge Field Research Center Site.</title>
        <authorList>
            <person name="Ray J."/>
            <person name="Waters R.J."/>
            <person name="Skerker J.M."/>
            <person name="Kuehl J.V."/>
            <person name="Price M.N."/>
            <person name="Huang J."/>
            <person name="Chakraborty R."/>
            <person name="Arkin A.P."/>
            <person name="Deutschbauer A."/>
        </authorList>
    </citation>
    <scope>NUCLEOTIDE SEQUENCE [LARGE SCALE GENOMIC DNA]</scope>
    <source>
        <strain evidence="3">4G11</strain>
    </source>
</reference>
<accession>A0A0C4Y3I7</accession>
<organism evidence="3 4">
    <name type="scientific">Cupriavidus basilensis</name>
    <dbReference type="NCBI Taxonomy" id="68895"/>
    <lineage>
        <taxon>Bacteria</taxon>
        <taxon>Pseudomonadati</taxon>
        <taxon>Pseudomonadota</taxon>
        <taxon>Betaproteobacteria</taxon>
        <taxon>Burkholderiales</taxon>
        <taxon>Burkholderiaceae</taxon>
        <taxon>Cupriavidus</taxon>
    </lineage>
</organism>
<sequence>MAPYYIWFALAAVLVIAELGLGTFYLLMVALGAAAGGLGALAGLGAAAQTLLAALVALAGFVALRRSRYGRVRREAAERDPNVNPDIGQELEVPAWGDAGRARVRYRGTDWDVELQAAGPAAPGRFRIVAVRGNTLFVSPR</sequence>
<dbReference type="InterPro" id="IPR002810">
    <property type="entry name" value="NfeD-like_C"/>
</dbReference>
<keyword evidence="1" id="KW-0472">Membrane</keyword>
<keyword evidence="1" id="KW-0812">Transmembrane</keyword>
<dbReference type="Gene3D" id="2.40.50.140">
    <property type="entry name" value="Nucleic acid-binding proteins"/>
    <property type="match status" value="1"/>
</dbReference>
<keyword evidence="3" id="KW-0645">Protease</keyword>
<evidence type="ECO:0000256" key="1">
    <source>
        <dbReference type="SAM" id="Phobius"/>
    </source>
</evidence>
<keyword evidence="1" id="KW-1133">Transmembrane helix</keyword>
<gene>
    <name evidence="3" type="ORF">RR42_m2385</name>
</gene>
<feature type="domain" description="NfeD-like C-terminal" evidence="2">
    <location>
        <begin position="85"/>
        <end position="140"/>
    </location>
</feature>
<evidence type="ECO:0000313" key="4">
    <source>
        <dbReference type="Proteomes" id="UP000031843"/>
    </source>
</evidence>
<dbReference type="Pfam" id="PF01957">
    <property type="entry name" value="NfeD"/>
    <property type="match status" value="1"/>
</dbReference>
<name>A0A0C4Y3I7_9BURK</name>
<dbReference type="OrthoDB" id="5654021at2"/>
<feature type="transmembrane region" description="Helical" evidence="1">
    <location>
        <begin position="40"/>
        <end position="64"/>
    </location>
</feature>
<evidence type="ECO:0000313" key="3">
    <source>
        <dbReference type="EMBL" id="AJG19777.1"/>
    </source>
</evidence>
<keyword evidence="4" id="KW-1185">Reference proteome</keyword>
<proteinExistence type="predicted"/>
<dbReference type="RefSeq" id="WP_043346920.1">
    <property type="nucleotide sequence ID" value="NZ_CP010536.1"/>
</dbReference>
<feature type="transmembrane region" description="Helical" evidence="1">
    <location>
        <begin position="7"/>
        <end position="34"/>
    </location>
</feature>
<dbReference type="STRING" id="68895.RR42_m2385"/>
<dbReference type="GO" id="GO:0006508">
    <property type="term" value="P:proteolysis"/>
    <property type="evidence" value="ECO:0007669"/>
    <property type="project" value="UniProtKB-KW"/>
</dbReference>
<dbReference type="Proteomes" id="UP000031843">
    <property type="component" value="Chromosome main"/>
</dbReference>
<dbReference type="InterPro" id="IPR012340">
    <property type="entry name" value="NA-bd_OB-fold"/>
</dbReference>
<dbReference type="EMBL" id="CP010536">
    <property type="protein sequence ID" value="AJG19777.1"/>
    <property type="molecule type" value="Genomic_DNA"/>
</dbReference>